<dbReference type="RefSeq" id="WP_085790159.1">
    <property type="nucleotide sequence ID" value="NZ_FWFK01000001.1"/>
</dbReference>
<dbReference type="InterPro" id="IPR049809">
    <property type="entry name" value="YehF/YfeS-like_WGR"/>
</dbReference>
<accession>A0A1X6Y888</accession>
<dbReference type="Pfam" id="PF05406">
    <property type="entry name" value="WGR"/>
    <property type="match status" value="1"/>
</dbReference>
<feature type="domain" description="WGR" evidence="1">
    <location>
        <begin position="1"/>
        <end position="76"/>
    </location>
</feature>
<dbReference type="Gene3D" id="2.20.140.10">
    <property type="entry name" value="WGR domain"/>
    <property type="match status" value="1"/>
</dbReference>
<dbReference type="InterPro" id="IPR036930">
    <property type="entry name" value="WGR_dom_sf"/>
</dbReference>
<dbReference type="PROSITE" id="PS51977">
    <property type="entry name" value="WGR"/>
    <property type="match status" value="1"/>
</dbReference>
<evidence type="ECO:0000313" key="3">
    <source>
        <dbReference type="Proteomes" id="UP000193570"/>
    </source>
</evidence>
<reference evidence="2 3" key="1">
    <citation type="submission" date="2017-03" db="EMBL/GenBank/DDBJ databases">
        <authorList>
            <person name="Afonso C.L."/>
            <person name="Miller P.J."/>
            <person name="Scott M.A."/>
            <person name="Spackman E."/>
            <person name="Goraichik I."/>
            <person name="Dimitrov K.M."/>
            <person name="Suarez D.L."/>
            <person name="Swayne D.E."/>
        </authorList>
    </citation>
    <scope>NUCLEOTIDE SEQUENCE [LARGE SCALE GENOMIC DNA]</scope>
    <source>
        <strain evidence="2 3">CECT 8625</strain>
    </source>
</reference>
<gene>
    <name evidence="2" type="ORF">ROJ8625_00397</name>
</gene>
<name>A0A1X6Y888_9RHOB</name>
<dbReference type="InterPro" id="IPR008893">
    <property type="entry name" value="WGR_domain"/>
</dbReference>
<dbReference type="CDD" id="cd07996">
    <property type="entry name" value="WGR_MMR_like"/>
    <property type="match status" value="1"/>
</dbReference>
<dbReference type="AlphaFoldDB" id="A0A1X6Y888"/>
<dbReference type="SUPFAM" id="SSF142921">
    <property type="entry name" value="WGR domain-like"/>
    <property type="match status" value="1"/>
</dbReference>
<dbReference type="Proteomes" id="UP000193570">
    <property type="component" value="Unassembled WGS sequence"/>
</dbReference>
<dbReference type="EMBL" id="FWFK01000001">
    <property type="protein sequence ID" value="SLN13355.1"/>
    <property type="molecule type" value="Genomic_DNA"/>
</dbReference>
<sequence length="76" mass="8915">MGVGATYLRRIERDANRHRFYRIEIVRGLFGDWDLVREWGRIGQAGRVRIDWHATEAAAEDARFALHMAKAKRGYQ</sequence>
<proteinExistence type="predicted"/>
<dbReference type="OrthoDB" id="5801306at2"/>
<evidence type="ECO:0000259" key="1">
    <source>
        <dbReference type="PROSITE" id="PS51977"/>
    </source>
</evidence>
<evidence type="ECO:0000313" key="2">
    <source>
        <dbReference type="EMBL" id="SLN13355.1"/>
    </source>
</evidence>
<keyword evidence="3" id="KW-1185">Reference proteome</keyword>
<dbReference type="SMART" id="SM00773">
    <property type="entry name" value="WGR"/>
    <property type="match status" value="1"/>
</dbReference>
<organism evidence="2 3">
    <name type="scientific">Roseivivax jejudonensis</name>
    <dbReference type="NCBI Taxonomy" id="1529041"/>
    <lineage>
        <taxon>Bacteria</taxon>
        <taxon>Pseudomonadati</taxon>
        <taxon>Pseudomonadota</taxon>
        <taxon>Alphaproteobacteria</taxon>
        <taxon>Rhodobacterales</taxon>
        <taxon>Roseobacteraceae</taxon>
        <taxon>Roseivivax</taxon>
    </lineage>
</organism>
<protein>
    <submittedName>
        <fullName evidence="2">WGR domain protein</fullName>
    </submittedName>
</protein>